<evidence type="ECO:0000256" key="6">
    <source>
        <dbReference type="ARBA" id="ARBA00022962"/>
    </source>
</evidence>
<evidence type="ECO:0000256" key="2">
    <source>
        <dbReference type="ARBA" id="ARBA00005752"/>
    </source>
</evidence>
<dbReference type="InterPro" id="IPR006426">
    <property type="entry name" value="Asn_synth_AEB"/>
</dbReference>
<keyword evidence="6 8" id="KW-0315">Glutamine amidotransferase</keyword>
<keyword evidence="8" id="KW-0028">Amino-acid biosynthesis</keyword>
<dbReference type="InterPro" id="IPR051786">
    <property type="entry name" value="ASN_synthetase/amidase"/>
</dbReference>
<evidence type="ECO:0000313" key="13">
    <source>
        <dbReference type="Proteomes" id="UP000003288"/>
    </source>
</evidence>
<protein>
    <recommendedName>
        <fullName evidence="3">asparagine synthase (glutamine-hydrolyzing)</fullName>
        <ecNumber evidence="3">6.3.5.4</ecNumber>
    </recommendedName>
</protein>
<keyword evidence="4 9" id="KW-0547">Nucleotide-binding</keyword>
<evidence type="ECO:0000256" key="1">
    <source>
        <dbReference type="ARBA" id="ARBA00005187"/>
    </source>
</evidence>
<keyword evidence="5 9" id="KW-0067">ATP-binding</keyword>
<feature type="binding site" evidence="9">
    <location>
        <position position="289"/>
    </location>
    <ligand>
        <name>ATP</name>
        <dbReference type="ChEBI" id="CHEBI:30616"/>
    </ligand>
</feature>
<dbReference type="SUPFAM" id="SSF52402">
    <property type="entry name" value="Adenine nucleotide alpha hydrolases-like"/>
    <property type="match status" value="1"/>
</dbReference>
<dbReference type="GO" id="GO:0005829">
    <property type="term" value="C:cytosol"/>
    <property type="evidence" value="ECO:0007669"/>
    <property type="project" value="TreeGrafter"/>
</dbReference>
<dbReference type="CDD" id="cd01991">
    <property type="entry name" value="Asn_synthase_B_C"/>
    <property type="match status" value="1"/>
</dbReference>
<dbReference type="PROSITE" id="PS51278">
    <property type="entry name" value="GATASE_TYPE_2"/>
    <property type="match status" value="1"/>
</dbReference>
<name>A0AAI9AF38_9BACT</name>
<proteinExistence type="inferred from homology"/>
<reference evidence="12 13" key="1">
    <citation type="journal article" date="2011" name="Stand. Genomic Sci.">
        <title>Draft genome sequence of Caminibacter mediatlanticus strain TB-2, an epsilonproteobacterium isolated from a deep-sea hydrothermal vent.</title>
        <authorList>
            <person name="Giovannelli D."/>
            <person name="Ferriera S."/>
            <person name="Johnson J."/>
            <person name="Kravitz S."/>
            <person name="Perez-Rodriguez I."/>
            <person name="Ricci J."/>
            <person name="O'Brien C."/>
            <person name="Voordeckers J.W."/>
            <person name="Bini E."/>
            <person name="Vetriani C."/>
        </authorList>
    </citation>
    <scope>NUCLEOTIDE SEQUENCE [LARGE SCALE GENOMIC DNA]</scope>
    <source>
        <strain evidence="12 13">TB-2</strain>
    </source>
</reference>
<evidence type="ECO:0000259" key="11">
    <source>
        <dbReference type="PROSITE" id="PS51278"/>
    </source>
</evidence>
<comment type="catalytic activity">
    <reaction evidence="7">
        <text>L-aspartate + L-glutamine + ATP + H2O = L-asparagine + L-glutamate + AMP + diphosphate + H(+)</text>
        <dbReference type="Rhea" id="RHEA:12228"/>
        <dbReference type="ChEBI" id="CHEBI:15377"/>
        <dbReference type="ChEBI" id="CHEBI:15378"/>
        <dbReference type="ChEBI" id="CHEBI:29985"/>
        <dbReference type="ChEBI" id="CHEBI:29991"/>
        <dbReference type="ChEBI" id="CHEBI:30616"/>
        <dbReference type="ChEBI" id="CHEBI:33019"/>
        <dbReference type="ChEBI" id="CHEBI:58048"/>
        <dbReference type="ChEBI" id="CHEBI:58359"/>
        <dbReference type="ChEBI" id="CHEBI:456215"/>
        <dbReference type="EC" id="6.3.5.4"/>
    </reaction>
</comment>
<evidence type="ECO:0000256" key="3">
    <source>
        <dbReference type="ARBA" id="ARBA00012737"/>
    </source>
</evidence>
<sequence length="630" mass="74217">MCGIVGFINKEKRFDVLNNMLLIQNYRGPDDYGLYFDNGVHLGHNRLSILDLSDAGHQPFISEDENYVIVYNGEVYNFKQIRKELEKLGERFKSNSDTEVILKSYIHWGIEKSIEKFRGMFAFAIYDKLNKKIILVRDRAGVKPLYYYIDGNEFVFASELKSICQYPFFKKELNKNILPYYFQFGYIPAPFSIYKNCYKLEPGHYLEYDLNNNRYHITKYWDIDNCYLQEKIDANEKEILNDLENILEESFNLRMIADVPVGVFLSGGIDSSLVTAILSKKYKLNTFTIGFDDKRYDEASHAKIVANYFKTNHNELYINETMMLKKIEKLPYYYDEPFGDSSSIPTMLVSELAKKQVTVSLSADGGDEIFCGYSKYFALNKINRLFSNKLKKKFIKLSVNLLEENIVEKLNELLPSKIKQRNIKDKFNKFKRAINSNSFEDMFLEATSYSDKNIVRSILNIDINKKAFNKFKFLPQLSLLENLMRIDYKTFLVDDVLVKVDRATMSVSLEGREPLLDHKISEYLGKIPIELKYKNNQGKYLAKQILYKYIPKEIIDKPKSGFQIPLEKWIKEDLKLLVNHYISKEKIDKEIFNIDEILQIKKEVFNGKVKNLSLLWFVLMYQMWKEKWFE</sequence>
<dbReference type="CDD" id="cd00712">
    <property type="entry name" value="AsnB"/>
    <property type="match status" value="1"/>
</dbReference>
<evidence type="ECO:0000256" key="5">
    <source>
        <dbReference type="ARBA" id="ARBA00022840"/>
    </source>
</evidence>
<dbReference type="GO" id="GO:0006529">
    <property type="term" value="P:asparagine biosynthetic process"/>
    <property type="evidence" value="ECO:0007669"/>
    <property type="project" value="UniProtKB-KW"/>
</dbReference>
<dbReference type="SUPFAM" id="SSF56235">
    <property type="entry name" value="N-terminal nucleophile aminohydrolases (Ntn hydrolases)"/>
    <property type="match status" value="1"/>
</dbReference>
<dbReference type="InterPro" id="IPR014729">
    <property type="entry name" value="Rossmann-like_a/b/a_fold"/>
</dbReference>
<dbReference type="Gene3D" id="3.60.20.10">
    <property type="entry name" value="Glutamine Phosphoribosylpyrophosphate, subunit 1, domain 1"/>
    <property type="match status" value="1"/>
</dbReference>
<dbReference type="AlphaFoldDB" id="A0AAI9AF38"/>
<organism evidence="12 13">
    <name type="scientific">Caminibacter mediatlanticus TB-2</name>
    <dbReference type="NCBI Taxonomy" id="391592"/>
    <lineage>
        <taxon>Bacteria</taxon>
        <taxon>Pseudomonadati</taxon>
        <taxon>Campylobacterota</taxon>
        <taxon>Epsilonproteobacteria</taxon>
        <taxon>Nautiliales</taxon>
        <taxon>Nautiliaceae</taxon>
        <taxon>Caminibacter</taxon>
    </lineage>
</organism>
<evidence type="ECO:0000256" key="9">
    <source>
        <dbReference type="PIRSR" id="PIRSR001589-2"/>
    </source>
</evidence>
<dbReference type="InterPro" id="IPR029055">
    <property type="entry name" value="Ntn_hydrolases_N"/>
</dbReference>
<dbReference type="EMBL" id="ABCJ01000013">
    <property type="protein sequence ID" value="EDM22991.1"/>
    <property type="molecule type" value="Genomic_DNA"/>
</dbReference>
<feature type="active site" description="For GATase activity" evidence="8">
    <location>
        <position position="2"/>
    </location>
</feature>
<dbReference type="GO" id="GO:0004066">
    <property type="term" value="F:asparagine synthase (glutamine-hydrolyzing) activity"/>
    <property type="evidence" value="ECO:0007669"/>
    <property type="project" value="UniProtKB-EC"/>
</dbReference>
<dbReference type="RefSeq" id="WP_007475570.1">
    <property type="nucleotide sequence ID" value="NZ_ABCJ01000013.1"/>
</dbReference>
<dbReference type="GO" id="GO:0005524">
    <property type="term" value="F:ATP binding"/>
    <property type="evidence" value="ECO:0007669"/>
    <property type="project" value="UniProtKB-KW"/>
</dbReference>
<dbReference type="Pfam" id="PF00733">
    <property type="entry name" value="Asn_synthase"/>
    <property type="match status" value="1"/>
</dbReference>
<dbReference type="EC" id="6.3.5.4" evidence="3"/>
<dbReference type="InterPro" id="IPR017932">
    <property type="entry name" value="GATase_2_dom"/>
</dbReference>
<feature type="binding site" evidence="9">
    <location>
        <position position="97"/>
    </location>
    <ligand>
        <name>L-glutamine</name>
        <dbReference type="ChEBI" id="CHEBI:58359"/>
    </ligand>
</feature>
<gene>
    <name evidence="12" type="ORF">CMTB2_04312</name>
</gene>
<dbReference type="Pfam" id="PF13522">
    <property type="entry name" value="GATase_6"/>
    <property type="match status" value="1"/>
</dbReference>
<evidence type="ECO:0000256" key="4">
    <source>
        <dbReference type="ARBA" id="ARBA00022741"/>
    </source>
</evidence>
<dbReference type="NCBIfam" id="TIGR01536">
    <property type="entry name" value="asn_synth_AEB"/>
    <property type="match status" value="1"/>
</dbReference>
<evidence type="ECO:0000313" key="12">
    <source>
        <dbReference type="EMBL" id="EDM22991.1"/>
    </source>
</evidence>
<evidence type="ECO:0000256" key="7">
    <source>
        <dbReference type="ARBA" id="ARBA00048741"/>
    </source>
</evidence>
<dbReference type="InterPro" id="IPR033738">
    <property type="entry name" value="AsnB_N"/>
</dbReference>
<accession>A0AAI9AF38</accession>
<dbReference type="PIRSF" id="PIRSF001589">
    <property type="entry name" value="Asn_synthetase_glu-h"/>
    <property type="match status" value="1"/>
</dbReference>
<feature type="site" description="Important for beta-aspartyl-AMP intermediate formation" evidence="10">
    <location>
        <position position="364"/>
    </location>
</feature>
<comment type="pathway">
    <text evidence="1">Amino-acid biosynthesis; L-asparagine biosynthesis; L-asparagine from L-aspartate (L-Gln route): step 1/1.</text>
</comment>
<dbReference type="InterPro" id="IPR001962">
    <property type="entry name" value="Asn_synthase"/>
</dbReference>
<evidence type="ECO:0000256" key="10">
    <source>
        <dbReference type="PIRSR" id="PIRSR001589-3"/>
    </source>
</evidence>
<dbReference type="Proteomes" id="UP000003288">
    <property type="component" value="Unassembled WGS sequence"/>
</dbReference>
<dbReference type="PANTHER" id="PTHR43284">
    <property type="entry name" value="ASPARAGINE SYNTHETASE (GLUTAMINE-HYDROLYZING)"/>
    <property type="match status" value="1"/>
</dbReference>
<keyword evidence="8" id="KW-0061">Asparagine biosynthesis</keyword>
<feature type="domain" description="Glutamine amidotransferase type-2" evidence="11">
    <location>
        <begin position="2"/>
        <end position="211"/>
    </location>
</feature>
<comment type="caution">
    <text evidence="12">The sequence shown here is derived from an EMBL/GenBank/DDBJ whole genome shotgun (WGS) entry which is preliminary data.</text>
</comment>
<dbReference type="Gene3D" id="3.40.50.620">
    <property type="entry name" value="HUPs"/>
    <property type="match status" value="1"/>
</dbReference>
<evidence type="ECO:0000256" key="8">
    <source>
        <dbReference type="PIRSR" id="PIRSR001589-1"/>
    </source>
</evidence>
<comment type="similarity">
    <text evidence="2">Belongs to the asparagine synthetase family.</text>
</comment>
<dbReference type="PANTHER" id="PTHR43284:SF1">
    <property type="entry name" value="ASPARAGINE SYNTHETASE"/>
    <property type="match status" value="1"/>
</dbReference>